<dbReference type="InterPro" id="IPR011009">
    <property type="entry name" value="Kinase-like_dom_sf"/>
</dbReference>
<feature type="region of interest" description="Disordered" evidence="1">
    <location>
        <begin position="1"/>
        <end position="22"/>
    </location>
</feature>
<feature type="compositionally biased region" description="Basic residues" evidence="1">
    <location>
        <begin position="312"/>
        <end position="335"/>
    </location>
</feature>
<dbReference type="GO" id="GO:0004674">
    <property type="term" value="F:protein serine/threonine kinase activity"/>
    <property type="evidence" value="ECO:0007669"/>
    <property type="project" value="UniProtKB-KW"/>
</dbReference>
<keyword evidence="2" id="KW-1133">Transmembrane helix</keyword>
<feature type="domain" description="Protein kinase" evidence="3">
    <location>
        <begin position="23"/>
        <end position="283"/>
    </location>
</feature>
<evidence type="ECO:0000256" key="1">
    <source>
        <dbReference type="SAM" id="MobiDB-lite"/>
    </source>
</evidence>
<dbReference type="Proteomes" id="UP000182652">
    <property type="component" value="Unassembled WGS sequence"/>
</dbReference>
<sequence length="531" mass="55507">MSEERQGDGGASGSTAAPRVEGHRVVRRLGAGAAGVVWLLEDDDGARRAVKVPRLGPGQGGPDRREPAGERPLDEPLRGERWRVRGLEHPHLLRLHGLVPVELPGPDGRSVRAAGVLMDFASGGSVGSLMAARGTLSAAEVVTVTVPVAEALSALHARGIVHGDVSAGNILFTADGIPLLADFGQARLTGERRIRRATLDFAEPDVQEARPSGDVYALAAVAWWCLTGASPGPARSRPPLPVLHPGVSPDLAAALEEALSENPDERPGAREFATAVRRSGPAAPVQIAAGAAREEYGELATALVPSRSGPGPRRRSGDRWKRRNRAPRAGRRPRRAPHERLFRAVTVLLAALLGAAALGWAVVSGAVDDESSPSSPSSPVKALVRASPGRATPGPGASPDAGPRAAIAAAGRLLAARTTALLTRDPRRLDSVYGDAVLKDRDRALIARMLTERRRYDGYRPVLSAASVDGGVSADRAVLSVTVRTPSYLIVGDPGAGPSAAARRPAGVEELRLTLVRRDGGWRIGDVAPRG</sequence>
<proteinExistence type="predicted"/>
<dbReference type="PROSITE" id="PS00109">
    <property type="entry name" value="PROTEIN_KINASE_TYR"/>
    <property type="match status" value="1"/>
</dbReference>
<dbReference type="PANTHER" id="PTHR44329:SF260">
    <property type="entry name" value="PROTEIN KINASE DOMAIN-CONTAINING PROTEIN"/>
    <property type="match status" value="1"/>
</dbReference>
<organism evidence="4 5">
    <name type="scientific">Arthrobacter woluwensis</name>
    <dbReference type="NCBI Taxonomy" id="156980"/>
    <lineage>
        <taxon>Bacteria</taxon>
        <taxon>Bacillati</taxon>
        <taxon>Actinomycetota</taxon>
        <taxon>Actinomycetes</taxon>
        <taxon>Micrococcales</taxon>
        <taxon>Micrococcaceae</taxon>
        <taxon>Arthrobacter</taxon>
    </lineage>
</organism>
<dbReference type="AlphaFoldDB" id="A0A1H4QR16"/>
<dbReference type="CDD" id="cd14014">
    <property type="entry name" value="STKc_PknB_like"/>
    <property type="match status" value="1"/>
</dbReference>
<keyword evidence="5" id="KW-1185">Reference proteome</keyword>
<evidence type="ECO:0000313" key="5">
    <source>
        <dbReference type="Proteomes" id="UP000182652"/>
    </source>
</evidence>
<dbReference type="PANTHER" id="PTHR44329">
    <property type="entry name" value="SERINE/THREONINE-PROTEIN KINASE TNNI3K-RELATED"/>
    <property type="match status" value="1"/>
</dbReference>
<dbReference type="STRING" id="156980.SAMN04489745_2360"/>
<protein>
    <submittedName>
        <fullName evidence="4">Serine/threonine protein kinase</fullName>
    </submittedName>
</protein>
<gene>
    <name evidence="4" type="ORF">SAMN04489745_2360</name>
</gene>
<dbReference type="Pfam" id="PF00069">
    <property type="entry name" value="Pkinase"/>
    <property type="match status" value="1"/>
</dbReference>
<evidence type="ECO:0000313" key="4">
    <source>
        <dbReference type="EMBL" id="SEC22045.1"/>
    </source>
</evidence>
<evidence type="ECO:0000259" key="3">
    <source>
        <dbReference type="PROSITE" id="PS50011"/>
    </source>
</evidence>
<dbReference type="InterPro" id="IPR008266">
    <property type="entry name" value="Tyr_kinase_AS"/>
</dbReference>
<keyword evidence="4" id="KW-0418">Kinase</keyword>
<dbReference type="SUPFAM" id="SSF56112">
    <property type="entry name" value="Protein kinase-like (PK-like)"/>
    <property type="match status" value="1"/>
</dbReference>
<dbReference type="RefSeq" id="WP_066212981.1">
    <property type="nucleotide sequence ID" value="NZ_FNSN01000003.1"/>
</dbReference>
<feature type="transmembrane region" description="Helical" evidence="2">
    <location>
        <begin position="341"/>
        <end position="363"/>
    </location>
</feature>
<dbReference type="InterPro" id="IPR000719">
    <property type="entry name" value="Prot_kinase_dom"/>
</dbReference>
<feature type="compositionally biased region" description="Low complexity" evidence="1">
    <location>
        <begin position="367"/>
        <end position="379"/>
    </location>
</feature>
<dbReference type="Gene3D" id="1.10.510.10">
    <property type="entry name" value="Transferase(Phosphotransferase) domain 1"/>
    <property type="match status" value="1"/>
</dbReference>
<dbReference type="PROSITE" id="PS50011">
    <property type="entry name" value="PROTEIN_KINASE_DOM"/>
    <property type="match status" value="1"/>
</dbReference>
<dbReference type="InterPro" id="IPR051681">
    <property type="entry name" value="Ser/Thr_Kinases-Pseudokinases"/>
</dbReference>
<accession>A0A1H4QR16</accession>
<feature type="region of interest" description="Disordered" evidence="1">
    <location>
        <begin position="367"/>
        <end position="403"/>
    </location>
</feature>
<dbReference type="GO" id="GO:0005524">
    <property type="term" value="F:ATP binding"/>
    <property type="evidence" value="ECO:0007669"/>
    <property type="project" value="InterPro"/>
</dbReference>
<feature type="region of interest" description="Disordered" evidence="1">
    <location>
        <begin position="301"/>
        <end position="337"/>
    </location>
</feature>
<dbReference type="EMBL" id="FNSN01000003">
    <property type="protein sequence ID" value="SEC22045.1"/>
    <property type="molecule type" value="Genomic_DNA"/>
</dbReference>
<evidence type="ECO:0000256" key="2">
    <source>
        <dbReference type="SAM" id="Phobius"/>
    </source>
</evidence>
<name>A0A1H4QR16_9MICC</name>
<feature type="compositionally biased region" description="Basic and acidic residues" evidence="1">
    <location>
        <begin position="62"/>
        <end position="77"/>
    </location>
</feature>
<feature type="region of interest" description="Disordered" evidence="1">
    <location>
        <begin position="50"/>
        <end position="77"/>
    </location>
</feature>
<keyword evidence="2" id="KW-0812">Transmembrane</keyword>
<reference evidence="4 5" key="1">
    <citation type="submission" date="2016-10" db="EMBL/GenBank/DDBJ databases">
        <authorList>
            <person name="de Groot N.N."/>
        </authorList>
    </citation>
    <scope>NUCLEOTIDE SEQUENCE [LARGE SCALE GENOMIC DNA]</scope>
    <source>
        <strain evidence="4 5">DSM 10495</strain>
    </source>
</reference>
<keyword evidence="2" id="KW-0472">Membrane</keyword>
<keyword evidence="4" id="KW-0808">Transferase</keyword>
<keyword evidence="4" id="KW-0723">Serine/threonine-protein kinase</keyword>